<dbReference type="RefSeq" id="WP_250672687.1">
    <property type="nucleotide sequence ID" value="NZ_JAKMAI010000007.1"/>
</dbReference>
<protein>
    <submittedName>
        <fullName evidence="3">Uncharacterized protein</fullName>
    </submittedName>
</protein>
<organism evidence="3 4">
    <name type="scientific">endosymbiont of Metamasius hemipterus</name>
    <dbReference type="NCBI Taxonomy" id="204627"/>
    <lineage>
        <taxon>Bacteria</taxon>
        <taxon>Pseudomonadati</taxon>
        <taxon>Pseudomonadota</taxon>
        <taxon>Gammaproteobacteria</taxon>
        <taxon>Candidatus Nardonella</taxon>
    </lineage>
</organism>
<dbReference type="SUPFAM" id="SSF48179">
    <property type="entry name" value="6-phosphogluconate dehydrogenase C-terminal domain-like"/>
    <property type="match status" value="1"/>
</dbReference>
<evidence type="ECO:0000313" key="3">
    <source>
        <dbReference type="EMBL" id="MCM0158336.1"/>
    </source>
</evidence>
<gene>
    <name evidence="3" type="ORF">L7J86_00895</name>
</gene>
<dbReference type="InterPro" id="IPR008927">
    <property type="entry name" value="6-PGluconate_DH-like_C_sf"/>
</dbReference>
<feature type="transmembrane region" description="Helical" evidence="2">
    <location>
        <begin position="6"/>
        <end position="22"/>
    </location>
</feature>
<accession>A0ABT0TWG0</accession>
<evidence type="ECO:0000256" key="2">
    <source>
        <dbReference type="SAM" id="Phobius"/>
    </source>
</evidence>
<keyword evidence="1" id="KW-0560">Oxidoreductase</keyword>
<dbReference type="EMBL" id="JAKMAI010000007">
    <property type="protein sequence ID" value="MCM0158336.1"/>
    <property type="molecule type" value="Genomic_DNA"/>
</dbReference>
<keyword evidence="2" id="KW-0812">Transmembrane</keyword>
<dbReference type="Gene3D" id="1.10.3660.10">
    <property type="entry name" value="6-phosphogluconate dehydrogenase C-terminal like domain"/>
    <property type="match status" value="1"/>
</dbReference>
<name>A0ABT0TWG0_9GAMM</name>
<sequence length="124" mass="15014">MFYIQSFRYIILLILGNFLFNNKKKININNLYITSPYINKIFINFILYFFNGNIDLYLEIIIFFIKKNINMLDDIINIILNIKNDLINKNFNNIKKNFLNIKEMFNNLNINNIENINKYLSIIE</sequence>
<feature type="transmembrane region" description="Helical" evidence="2">
    <location>
        <begin position="42"/>
        <end position="65"/>
    </location>
</feature>
<keyword evidence="2" id="KW-0472">Membrane</keyword>
<evidence type="ECO:0000313" key="4">
    <source>
        <dbReference type="Proteomes" id="UP001203831"/>
    </source>
</evidence>
<keyword evidence="4" id="KW-1185">Reference proteome</keyword>
<keyword evidence="2" id="KW-1133">Transmembrane helix</keyword>
<reference evidence="3" key="1">
    <citation type="submission" date="2022-01" db="EMBL/GenBank/DDBJ databases">
        <title>Genome assemble of Metamasius hemipterus Nardonella endosymbiont.</title>
        <authorList>
            <person name="Palmieri L."/>
            <person name="Pavarini R."/>
            <person name="Sharma P."/>
        </authorList>
    </citation>
    <scope>NUCLEOTIDE SEQUENCE [LARGE SCALE GENOMIC DNA]</scope>
    <source>
        <strain evidence="3">NARMHE1</strain>
    </source>
</reference>
<dbReference type="Proteomes" id="UP001203831">
    <property type="component" value="Unassembled WGS sequence"/>
</dbReference>
<proteinExistence type="predicted"/>
<comment type="caution">
    <text evidence="3">The sequence shown here is derived from an EMBL/GenBank/DDBJ whole genome shotgun (WGS) entry which is preliminary data.</text>
</comment>
<evidence type="ECO:0000256" key="1">
    <source>
        <dbReference type="ARBA" id="ARBA00023002"/>
    </source>
</evidence>